<comment type="similarity">
    <text evidence="2">Belongs to the CND2 H2 (condensin-2 subunit 2) family.</text>
</comment>
<keyword evidence="3" id="KW-0539">Nucleus</keyword>
<dbReference type="EMBL" id="JH431364">
    <property type="status" value="NOT_ANNOTATED_CDS"/>
    <property type="molecule type" value="Genomic_DNA"/>
</dbReference>
<evidence type="ECO:0000313" key="6">
    <source>
        <dbReference type="EnsemblMetazoa" id="SMAR015624-PA"/>
    </source>
</evidence>
<dbReference type="STRING" id="126957.T1JP48"/>
<dbReference type="PhylomeDB" id="T1JP48"/>
<reference evidence="6" key="2">
    <citation type="submission" date="2015-02" db="UniProtKB">
        <authorList>
            <consortium name="EnsemblMetazoa"/>
        </authorList>
    </citation>
    <scope>IDENTIFICATION</scope>
</reference>
<evidence type="ECO:0000256" key="2">
    <source>
        <dbReference type="ARBA" id="ARBA00007844"/>
    </source>
</evidence>
<evidence type="ECO:0000256" key="1">
    <source>
        <dbReference type="ARBA" id="ARBA00004123"/>
    </source>
</evidence>
<dbReference type="HOGENOM" id="CLU_010569_0_0_1"/>
<name>T1JP48_STRMM</name>
<comment type="subcellular location">
    <subcellularLocation>
        <location evidence="1">Nucleus</location>
    </subcellularLocation>
</comment>
<feature type="domain" description="Condensin II complex subunit H2 N-terminal" evidence="4">
    <location>
        <begin position="17"/>
        <end position="129"/>
    </location>
</feature>
<dbReference type="InterPro" id="IPR031739">
    <property type="entry name" value="Ncaph2"/>
</dbReference>
<evidence type="ECO:0000259" key="5">
    <source>
        <dbReference type="Pfam" id="PF16858"/>
    </source>
</evidence>
<dbReference type="Pfam" id="PF06278">
    <property type="entry name" value="CNDH2_N"/>
    <property type="match status" value="1"/>
</dbReference>
<evidence type="ECO:0000259" key="4">
    <source>
        <dbReference type="Pfam" id="PF06278"/>
    </source>
</evidence>
<dbReference type="Proteomes" id="UP000014500">
    <property type="component" value="Unassembled WGS sequence"/>
</dbReference>
<dbReference type="InterPro" id="IPR031737">
    <property type="entry name" value="CNDH2_C"/>
</dbReference>
<dbReference type="eggNOG" id="KOG2359">
    <property type="taxonomic scope" value="Eukaryota"/>
</dbReference>
<accession>T1JP48</accession>
<dbReference type="GO" id="GO:0000796">
    <property type="term" value="C:condensin complex"/>
    <property type="evidence" value="ECO:0007669"/>
    <property type="project" value="TreeGrafter"/>
</dbReference>
<dbReference type="InterPro" id="IPR009378">
    <property type="entry name" value="H2_N"/>
</dbReference>
<dbReference type="PANTHER" id="PTHR14324">
    <property type="entry name" value="CONDENSIN-2 COMPLEX SUBUNIT H2"/>
    <property type="match status" value="1"/>
</dbReference>
<protein>
    <recommendedName>
        <fullName evidence="8">Condensin-2 complex subunit H2</fullName>
    </recommendedName>
</protein>
<evidence type="ECO:0008006" key="8">
    <source>
        <dbReference type="Google" id="ProtNLM"/>
    </source>
</evidence>
<organism evidence="6 7">
    <name type="scientific">Strigamia maritima</name>
    <name type="common">European centipede</name>
    <name type="synonym">Geophilus maritimus</name>
    <dbReference type="NCBI Taxonomy" id="126957"/>
    <lineage>
        <taxon>Eukaryota</taxon>
        <taxon>Metazoa</taxon>
        <taxon>Ecdysozoa</taxon>
        <taxon>Arthropoda</taxon>
        <taxon>Myriapoda</taxon>
        <taxon>Chilopoda</taxon>
        <taxon>Pleurostigmophora</taxon>
        <taxon>Geophilomorpha</taxon>
        <taxon>Linotaeniidae</taxon>
        <taxon>Strigamia</taxon>
    </lineage>
</organism>
<feature type="domain" description="Condensin-2 complex subunit H2 C-terminal" evidence="5">
    <location>
        <begin position="446"/>
        <end position="576"/>
    </location>
</feature>
<reference evidence="7" key="1">
    <citation type="submission" date="2011-05" db="EMBL/GenBank/DDBJ databases">
        <authorList>
            <person name="Richards S.R."/>
            <person name="Qu J."/>
            <person name="Jiang H."/>
            <person name="Jhangiani S.N."/>
            <person name="Agravi P."/>
            <person name="Goodspeed R."/>
            <person name="Gross S."/>
            <person name="Mandapat C."/>
            <person name="Jackson L."/>
            <person name="Mathew T."/>
            <person name="Pu L."/>
            <person name="Thornton R."/>
            <person name="Saada N."/>
            <person name="Wilczek-Boney K.B."/>
            <person name="Lee S."/>
            <person name="Kovar C."/>
            <person name="Wu Y."/>
            <person name="Scherer S.E."/>
            <person name="Worley K.C."/>
            <person name="Muzny D.M."/>
            <person name="Gibbs R."/>
        </authorList>
    </citation>
    <scope>NUCLEOTIDE SEQUENCE</scope>
    <source>
        <strain evidence="7">Brora</strain>
    </source>
</reference>
<dbReference type="PANTHER" id="PTHR14324:SF3">
    <property type="entry name" value="CONDENSIN-2 COMPLEX SUBUNIT H2"/>
    <property type="match status" value="1"/>
</dbReference>
<sequence>MSATSVLSDSDKELETRFAHLLNPIRDLAKNWDVDIASLLEKYLNELEAVTITFDGGKTTMNFVQAAMLIQGSTSVYSRKVEFLYMLVQEMLQLLAKKKKSQPTSVTGQDKDSSLEKEASDDFLTLDDVAVNKNVDLKDGGNSKKKASLLPNTPTFFVPLDESEKGDMLFSPKGEQIGNKNDFKLGIGVLHPTGMLLLDIDNGLSMDPDGKITPTETDAQDDAPMNFDNDCGPPSPAMSVQSFGGAGDIGNDLPMQMNQSKQNENINLDNKSASESMRYNLRARKQNDVLHDINRMATADPYEDLGFKDRPFRKGNVFRILDELEPKNTKKRKTRKVKEKLDEPLTKLSNLSDASKFVKDALKIPTFVELNRMYWQEQKERQKNLPNLKEILPANIRTEEAEYHSDVDEGICDDYAAGGDFGCEMANSPPPADNKPNDIDKLVGCTYEDLVREHVENFMSSAQKYVQVTELAKRVQEWEERIVPILEHEEEMEPFDIHQYGSKVLNRFSFNNRKQTLTFRKIVEKEEKREVARFFLASLQLANSYNVAISKQGELESSINTMELTLLSRVRHHEQLDDYVAPSLQAIKRKYNRIIYIVMVTDESLFGFRFLFT</sequence>
<dbReference type="GO" id="GO:0003682">
    <property type="term" value="F:chromatin binding"/>
    <property type="evidence" value="ECO:0007669"/>
    <property type="project" value="TreeGrafter"/>
</dbReference>
<evidence type="ECO:0000256" key="3">
    <source>
        <dbReference type="ARBA" id="ARBA00023242"/>
    </source>
</evidence>
<dbReference type="EnsemblMetazoa" id="SMAR015624-RA">
    <property type="protein sequence ID" value="SMAR015624-PA"/>
    <property type="gene ID" value="SMAR015624"/>
</dbReference>
<dbReference type="OMA" id="FDPPEHK"/>
<proteinExistence type="inferred from homology"/>
<dbReference type="AlphaFoldDB" id="T1JP48"/>
<dbReference type="GO" id="GO:0010032">
    <property type="term" value="P:meiotic chromosome condensation"/>
    <property type="evidence" value="ECO:0007669"/>
    <property type="project" value="TreeGrafter"/>
</dbReference>
<keyword evidence="7" id="KW-1185">Reference proteome</keyword>
<dbReference type="GO" id="GO:0005634">
    <property type="term" value="C:nucleus"/>
    <property type="evidence" value="ECO:0007669"/>
    <property type="project" value="UniProtKB-SubCell"/>
</dbReference>
<dbReference type="GO" id="GO:0051306">
    <property type="term" value="P:mitotic sister chromatid separation"/>
    <property type="evidence" value="ECO:0007669"/>
    <property type="project" value="TreeGrafter"/>
</dbReference>
<dbReference type="Pfam" id="PF16858">
    <property type="entry name" value="CNDH2_C"/>
    <property type="match status" value="1"/>
</dbReference>
<evidence type="ECO:0000313" key="7">
    <source>
        <dbReference type="Proteomes" id="UP000014500"/>
    </source>
</evidence>